<accession>A0A645GRH4</accession>
<organism evidence="1">
    <name type="scientific">bioreactor metagenome</name>
    <dbReference type="NCBI Taxonomy" id="1076179"/>
    <lineage>
        <taxon>unclassified sequences</taxon>
        <taxon>metagenomes</taxon>
        <taxon>ecological metagenomes</taxon>
    </lineage>
</organism>
<evidence type="ECO:0000313" key="1">
    <source>
        <dbReference type="EMBL" id="MPN29461.1"/>
    </source>
</evidence>
<dbReference type="EMBL" id="VSSQ01080176">
    <property type="protein sequence ID" value="MPN29461.1"/>
    <property type="molecule type" value="Genomic_DNA"/>
</dbReference>
<protein>
    <submittedName>
        <fullName evidence="1">Uncharacterized protein</fullName>
    </submittedName>
</protein>
<reference evidence="1" key="1">
    <citation type="submission" date="2019-08" db="EMBL/GenBank/DDBJ databases">
        <authorList>
            <person name="Kucharzyk K."/>
            <person name="Murdoch R.W."/>
            <person name="Higgins S."/>
            <person name="Loffler F."/>
        </authorList>
    </citation>
    <scope>NUCLEOTIDE SEQUENCE</scope>
</reference>
<proteinExistence type="predicted"/>
<dbReference type="AlphaFoldDB" id="A0A645GRH4"/>
<sequence length="73" mass="8108">MPGGFADFHDFLPGFSIEGPFLQQAAHCHINRESAIGEFVRSPLAVTDETMEHFRNVPASHGVGAFHIRLNFQ</sequence>
<gene>
    <name evidence="1" type="ORF">SDC9_176914</name>
</gene>
<name>A0A645GRH4_9ZZZZ</name>
<comment type="caution">
    <text evidence="1">The sequence shown here is derived from an EMBL/GenBank/DDBJ whole genome shotgun (WGS) entry which is preliminary data.</text>
</comment>